<gene>
    <name evidence="1" type="ORF">JI746_00780</name>
</gene>
<dbReference type="Pfam" id="PF01042">
    <property type="entry name" value="Ribonuc_L-PSP"/>
    <property type="match status" value="1"/>
</dbReference>
<dbReference type="PANTHER" id="PTHR43857">
    <property type="entry name" value="BLR7761 PROTEIN"/>
    <property type="match status" value="1"/>
</dbReference>
<reference evidence="1 2" key="1">
    <citation type="journal article" date="2017" name="Int. J. Syst. Evol. Microbiol.">
        <title>Ramlibacter alkalitolerans sp. nov., alkali-tolerant bacterium isolated from soil of ginseng.</title>
        <authorList>
            <person name="Lee D.H."/>
            <person name="Cha C.J."/>
        </authorList>
    </citation>
    <scope>NUCLEOTIDE SEQUENCE [LARGE SCALE GENOMIC DNA]</scope>
    <source>
        <strain evidence="1 2">KACC 19305</strain>
    </source>
</reference>
<dbReference type="RefSeq" id="WP_201686871.1">
    <property type="nucleotide sequence ID" value="NZ_JAEQND010000001.1"/>
</dbReference>
<keyword evidence="2" id="KW-1185">Reference proteome</keyword>
<dbReference type="InterPro" id="IPR035959">
    <property type="entry name" value="RutC-like_sf"/>
</dbReference>
<evidence type="ECO:0000313" key="1">
    <source>
        <dbReference type="EMBL" id="MBL0423622.1"/>
    </source>
</evidence>
<protein>
    <submittedName>
        <fullName evidence="1">RidA family protein</fullName>
    </submittedName>
</protein>
<dbReference type="InterPro" id="IPR006175">
    <property type="entry name" value="YjgF/YER057c/UK114"/>
</dbReference>
<comment type="caution">
    <text evidence="1">The sequence shown here is derived from an EMBL/GenBank/DDBJ whole genome shotgun (WGS) entry which is preliminary data.</text>
</comment>
<dbReference type="Proteomes" id="UP000622707">
    <property type="component" value="Unassembled WGS sequence"/>
</dbReference>
<dbReference type="EMBL" id="JAEQND010000001">
    <property type="protein sequence ID" value="MBL0423622.1"/>
    <property type="molecule type" value="Genomic_DNA"/>
</dbReference>
<dbReference type="SUPFAM" id="SSF55298">
    <property type="entry name" value="YjgF-like"/>
    <property type="match status" value="1"/>
</dbReference>
<accession>A0ABS1JHF1</accession>
<evidence type="ECO:0000313" key="2">
    <source>
        <dbReference type="Proteomes" id="UP000622707"/>
    </source>
</evidence>
<sequence>MKTLLPEGWAPPQGYANGIEVRAGRIVFLAGQVGWDAQQRFHSADIAPQFAQALDNILAILREAGGRPEHICRITAFCCDRTRYLVARKELGAIWRERMGRHYPAMSMIFVADLLDHPAVIELEATAVLPSEPANP</sequence>
<organism evidence="1 2">
    <name type="scientific">Ramlibacter alkalitolerans</name>
    <dbReference type="NCBI Taxonomy" id="2039631"/>
    <lineage>
        <taxon>Bacteria</taxon>
        <taxon>Pseudomonadati</taxon>
        <taxon>Pseudomonadota</taxon>
        <taxon>Betaproteobacteria</taxon>
        <taxon>Burkholderiales</taxon>
        <taxon>Comamonadaceae</taxon>
        <taxon>Ramlibacter</taxon>
    </lineage>
</organism>
<name>A0ABS1JHF1_9BURK</name>
<dbReference type="CDD" id="cd00448">
    <property type="entry name" value="YjgF_YER057c_UK114_family"/>
    <property type="match status" value="1"/>
</dbReference>
<dbReference type="PANTHER" id="PTHR43857:SF1">
    <property type="entry name" value="YJGH FAMILY PROTEIN"/>
    <property type="match status" value="1"/>
</dbReference>
<dbReference type="Gene3D" id="3.30.1330.40">
    <property type="entry name" value="RutC-like"/>
    <property type="match status" value="1"/>
</dbReference>
<proteinExistence type="predicted"/>